<dbReference type="EMBL" id="CP018171">
    <property type="protein sequence ID" value="APH70916.1"/>
    <property type="molecule type" value="Genomic_DNA"/>
</dbReference>
<reference evidence="2" key="1">
    <citation type="submission" date="2016-11" db="EMBL/GenBank/DDBJ databases">
        <title>Mesorhizobium oceanicum sp. nov., isolated from deep seawater in South China Sea.</title>
        <authorList>
            <person name="Fu G.-Y."/>
        </authorList>
    </citation>
    <scope>NUCLEOTIDE SEQUENCE [LARGE SCALE GENOMIC DNA]</scope>
    <source>
        <strain evidence="2">B7</strain>
    </source>
</reference>
<keyword evidence="2" id="KW-1185">Reference proteome</keyword>
<dbReference type="STRING" id="1670800.BSQ44_05630"/>
<dbReference type="KEGG" id="meso:BSQ44_05630"/>
<organism evidence="1 2">
    <name type="scientific">Aquibium oceanicum</name>
    <dbReference type="NCBI Taxonomy" id="1670800"/>
    <lineage>
        <taxon>Bacteria</taxon>
        <taxon>Pseudomonadati</taxon>
        <taxon>Pseudomonadota</taxon>
        <taxon>Alphaproteobacteria</taxon>
        <taxon>Hyphomicrobiales</taxon>
        <taxon>Phyllobacteriaceae</taxon>
        <taxon>Aquibium</taxon>
    </lineage>
</organism>
<name>A0A1L3SNC7_9HYPH</name>
<dbReference type="AlphaFoldDB" id="A0A1L3SNC7"/>
<protein>
    <submittedName>
        <fullName evidence="1">Uncharacterized protein</fullName>
    </submittedName>
</protein>
<proteinExistence type="predicted"/>
<evidence type="ECO:0000313" key="1">
    <source>
        <dbReference type="EMBL" id="APH70916.1"/>
    </source>
</evidence>
<gene>
    <name evidence="1" type="ORF">BSQ44_05630</name>
</gene>
<evidence type="ECO:0000313" key="2">
    <source>
        <dbReference type="Proteomes" id="UP000182840"/>
    </source>
</evidence>
<accession>A0A1L3SNC7</accession>
<dbReference type="Proteomes" id="UP000182840">
    <property type="component" value="Chromosome"/>
</dbReference>
<sequence length="125" mass="13846">MIIALPLFRLRDRTKPEPQQGDRRLNDLWTGLWEIEAPIGCTLLEGARGAFVNAVGIAEDQSIFVENAARVLGAWGLEVRNCEAIRPTRLEELKDPALHRAAESLIPGAVLVAFGEFHTFSDLPE</sequence>